<dbReference type="Pfam" id="PF01395">
    <property type="entry name" value="PBP_GOBP"/>
    <property type="match status" value="1"/>
</dbReference>
<keyword evidence="3" id="KW-1185">Reference proteome</keyword>
<evidence type="ECO:0000256" key="1">
    <source>
        <dbReference type="SAM" id="SignalP"/>
    </source>
</evidence>
<dbReference type="InterPro" id="IPR006170">
    <property type="entry name" value="PBP/GOBP"/>
</dbReference>
<protein>
    <submittedName>
        <fullName evidence="2">Uncharacterized protein</fullName>
    </submittedName>
</protein>
<evidence type="ECO:0000313" key="3">
    <source>
        <dbReference type="Proteomes" id="UP000198287"/>
    </source>
</evidence>
<dbReference type="InterPro" id="IPR036728">
    <property type="entry name" value="PBP_GOBP_sf"/>
</dbReference>
<dbReference type="Gene3D" id="1.10.238.20">
    <property type="entry name" value="Pheromone/general odorant binding protein domain"/>
    <property type="match status" value="1"/>
</dbReference>
<sequence length="105" mass="11819">MYKLAFASSLVLVVLVSVTSCLKVCIWKKQKMLNDDGTYNVAETEKLVKAVFDTEVQPTLKKAFDECASANSKSFSLDNKCAGYKAFLDCKIKKFEEICEVKMEQ</sequence>
<dbReference type="AlphaFoldDB" id="A0A226DIQ4"/>
<organism evidence="2 3">
    <name type="scientific">Folsomia candida</name>
    <name type="common">Springtail</name>
    <dbReference type="NCBI Taxonomy" id="158441"/>
    <lineage>
        <taxon>Eukaryota</taxon>
        <taxon>Metazoa</taxon>
        <taxon>Ecdysozoa</taxon>
        <taxon>Arthropoda</taxon>
        <taxon>Hexapoda</taxon>
        <taxon>Collembola</taxon>
        <taxon>Entomobryomorpha</taxon>
        <taxon>Isotomoidea</taxon>
        <taxon>Isotomidae</taxon>
        <taxon>Proisotominae</taxon>
        <taxon>Folsomia</taxon>
    </lineage>
</organism>
<gene>
    <name evidence="2" type="ORF">Fcan01_20792</name>
</gene>
<dbReference type="GO" id="GO:0005549">
    <property type="term" value="F:odorant binding"/>
    <property type="evidence" value="ECO:0007669"/>
    <property type="project" value="InterPro"/>
</dbReference>
<reference evidence="2 3" key="1">
    <citation type="submission" date="2015-12" db="EMBL/GenBank/DDBJ databases">
        <title>The genome of Folsomia candida.</title>
        <authorList>
            <person name="Faddeeva A."/>
            <person name="Derks M.F."/>
            <person name="Anvar Y."/>
            <person name="Smit S."/>
            <person name="Van Straalen N."/>
            <person name="Roelofs D."/>
        </authorList>
    </citation>
    <scope>NUCLEOTIDE SEQUENCE [LARGE SCALE GENOMIC DNA]</scope>
    <source>
        <strain evidence="2 3">VU population</strain>
        <tissue evidence="2">Whole body</tissue>
    </source>
</reference>
<name>A0A226DIQ4_FOLCA</name>
<feature type="chain" id="PRO_5012443424" evidence="1">
    <location>
        <begin position="22"/>
        <end position="105"/>
    </location>
</feature>
<dbReference type="SUPFAM" id="SSF47565">
    <property type="entry name" value="Insect pheromone/odorant-binding proteins"/>
    <property type="match status" value="1"/>
</dbReference>
<dbReference type="EMBL" id="LNIX01000019">
    <property type="protein sequence ID" value="OXA44471.1"/>
    <property type="molecule type" value="Genomic_DNA"/>
</dbReference>
<comment type="caution">
    <text evidence="2">The sequence shown here is derived from an EMBL/GenBank/DDBJ whole genome shotgun (WGS) entry which is preliminary data.</text>
</comment>
<dbReference type="Proteomes" id="UP000198287">
    <property type="component" value="Unassembled WGS sequence"/>
</dbReference>
<accession>A0A226DIQ4</accession>
<evidence type="ECO:0000313" key="2">
    <source>
        <dbReference type="EMBL" id="OXA44471.1"/>
    </source>
</evidence>
<proteinExistence type="predicted"/>
<feature type="signal peptide" evidence="1">
    <location>
        <begin position="1"/>
        <end position="21"/>
    </location>
</feature>
<keyword evidence="1" id="KW-0732">Signal</keyword>
<dbReference type="PROSITE" id="PS51257">
    <property type="entry name" value="PROKAR_LIPOPROTEIN"/>
    <property type="match status" value="1"/>
</dbReference>